<feature type="domain" description="Pyrroloquinoline quinone-dependent pyranose dehydrogenase beta-propeller" evidence="2">
    <location>
        <begin position="56"/>
        <end position="392"/>
    </location>
</feature>
<dbReference type="InterPro" id="IPR011042">
    <property type="entry name" value="6-blade_b-propeller_TolB-like"/>
</dbReference>
<proteinExistence type="predicted"/>
<organism evidence="3 4">
    <name type="scientific">Noviherbaspirillum album</name>
    <dbReference type="NCBI Taxonomy" id="3080276"/>
    <lineage>
        <taxon>Bacteria</taxon>
        <taxon>Pseudomonadati</taxon>
        <taxon>Pseudomonadota</taxon>
        <taxon>Betaproteobacteria</taxon>
        <taxon>Burkholderiales</taxon>
        <taxon>Oxalobacteraceae</taxon>
        <taxon>Noviherbaspirillum</taxon>
    </lineage>
</organism>
<name>A0ABU6J8R7_9BURK</name>
<dbReference type="Proteomes" id="UP001352263">
    <property type="component" value="Unassembled WGS sequence"/>
</dbReference>
<evidence type="ECO:0000259" key="2">
    <source>
        <dbReference type="Pfam" id="PF22807"/>
    </source>
</evidence>
<dbReference type="PANTHER" id="PTHR19328:SF53">
    <property type="entry name" value="MEMBRANE PROTEIN"/>
    <property type="match status" value="1"/>
</dbReference>
<dbReference type="InterPro" id="IPR054539">
    <property type="entry name" value="Beta-prop_PDH"/>
</dbReference>
<dbReference type="Gene3D" id="2.120.10.30">
    <property type="entry name" value="TolB, C-terminal domain"/>
    <property type="match status" value="1"/>
</dbReference>
<keyword evidence="1" id="KW-0732">Signal</keyword>
<protein>
    <submittedName>
        <fullName evidence="3">PQQ-dependent sugar dehydrogenase</fullName>
    </submittedName>
</protein>
<comment type="caution">
    <text evidence="3">The sequence shown here is derived from an EMBL/GenBank/DDBJ whole genome shotgun (WGS) entry which is preliminary data.</text>
</comment>
<dbReference type="PANTHER" id="PTHR19328">
    <property type="entry name" value="HEDGEHOG-INTERACTING PROTEIN"/>
    <property type="match status" value="1"/>
</dbReference>
<evidence type="ECO:0000256" key="1">
    <source>
        <dbReference type="SAM" id="SignalP"/>
    </source>
</evidence>
<accession>A0ABU6J8R7</accession>
<evidence type="ECO:0000313" key="4">
    <source>
        <dbReference type="Proteomes" id="UP001352263"/>
    </source>
</evidence>
<feature type="signal peptide" evidence="1">
    <location>
        <begin position="1"/>
        <end position="21"/>
    </location>
</feature>
<reference evidence="3 4" key="1">
    <citation type="submission" date="2023-10" db="EMBL/GenBank/DDBJ databases">
        <title>Noviherbaspirillum sp. CPCC 100848 genome assembly.</title>
        <authorList>
            <person name="Li X.Y."/>
            <person name="Fang X.M."/>
        </authorList>
    </citation>
    <scope>NUCLEOTIDE SEQUENCE [LARGE SCALE GENOMIC DNA]</scope>
    <source>
        <strain evidence="3 4">CPCC 100848</strain>
    </source>
</reference>
<dbReference type="Pfam" id="PF22807">
    <property type="entry name" value="TrAA12"/>
    <property type="match status" value="1"/>
</dbReference>
<keyword evidence="4" id="KW-1185">Reference proteome</keyword>
<sequence>MKTFSGLVVAVILGSGTQAFAQESAEPARATYEGNVFRPAKVEATDARVSALRAPGGFAVTKYAENMGKPRMLAVAPNGDVYVSDREKGTVTLLRHAQGTGKGGAAIEVARAADLHGLAIMDGKLYIAAIRELYVADIQGDGTLSELKVLYSDLPDAGQHPNRTLRFGPDKKLYLSIGSTCNACDEPNPESATIVQINTDGSGRRIFAKGLRNTIGFDWHPLTKEMYGFDHGIDWLGDEQQREELNLLKEGADYGWPYIFESGKFNVAEEAPPGMTFAEYASKTTPPVQLYTAHASPLGLVFYTGEQFPAEYRNDAFVTMRGSWNRSEPAGYKVIRVKYDSQGRPVRFEDFVGSWLTNNNQAHFGRIAGIAQHIDGSLLIADDTNGVIYRVAYTGG</sequence>
<dbReference type="InterPro" id="IPR011041">
    <property type="entry name" value="Quinoprot_gluc/sorb_DH_b-prop"/>
</dbReference>
<gene>
    <name evidence="3" type="ORF">RY831_12180</name>
</gene>
<evidence type="ECO:0000313" key="3">
    <source>
        <dbReference type="EMBL" id="MEC4719910.1"/>
    </source>
</evidence>
<dbReference type="SUPFAM" id="SSF50952">
    <property type="entry name" value="Soluble quinoprotein glucose dehydrogenase"/>
    <property type="match status" value="1"/>
</dbReference>
<feature type="chain" id="PRO_5046283082" evidence="1">
    <location>
        <begin position="22"/>
        <end position="396"/>
    </location>
</feature>
<dbReference type="RefSeq" id="WP_326506620.1">
    <property type="nucleotide sequence ID" value="NZ_JAWIIV010000008.1"/>
</dbReference>
<dbReference type="EMBL" id="JAWIIV010000008">
    <property type="protein sequence ID" value="MEC4719910.1"/>
    <property type="molecule type" value="Genomic_DNA"/>
</dbReference>